<proteinExistence type="predicted"/>
<protein>
    <submittedName>
        <fullName evidence="1">Uncharacterized protein</fullName>
    </submittedName>
</protein>
<reference evidence="1" key="1">
    <citation type="submission" date="2015-04" db="EMBL/GenBank/DDBJ databases">
        <title>The genome sequence of the plant pathogenic Rhizarian Plasmodiophora brassicae reveals insights in its biotrophic life cycle and the origin of chitin synthesis.</title>
        <authorList>
            <person name="Schwelm A."/>
            <person name="Fogelqvist J."/>
            <person name="Knaust A."/>
            <person name="Julke S."/>
            <person name="Lilja T."/>
            <person name="Dhandapani V."/>
            <person name="Bonilla-Rosso G."/>
            <person name="Karlsson M."/>
            <person name="Shevchenko A."/>
            <person name="Choi S.R."/>
            <person name="Kim H.G."/>
            <person name="Park J.Y."/>
            <person name="Lim Y.P."/>
            <person name="Ludwig-Muller J."/>
            <person name="Dixelius C."/>
        </authorList>
    </citation>
    <scope>NUCLEOTIDE SEQUENCE</scope>
    <source>
        <tissue evidence="1">Potato root galls</tissue>
    </source>
</reference>
<sequence length="428" mass="47559">SDDVCSSETLIPMNVTLVVTPFFASPGDVISGSVSLSLACPENQIGISPLRRYLIAKTGAVPSMHISLRLIGSVRLKQFLDIAIFESASIEAVTDSVVNWELLLPKESLPPSFHRGVIFRCIYYLEAEISHPQGPVIRRFRVPICLRNTSSASAFTIPECPYTPVWIRTVSPTDGDNTVKRHDAVSIPAGPSSSDRMMEKKLSLLEKKLRAEFDALGLKQPEDDWHWVHSPCNIDDEDVNDECESQDYLAPQAVRFNIDICEDHLVTLLLSQDKFCLGDVVRGLFHFEDGKRACIKVDIRLISTEIGCDQYSGTSVISWGESRRLCHNIASEDFSLLIPPGPLACATFTSDTCTLSWSLEFKFFVRKKTSTSSTSPSGSREDITNLPDDQVDILNWSLPILISSARNNVAVVDARKIFFIHYSAFPTL</sequence>
<accession>A0A0H5QP98</accession>
<organism evidence="1">
    <name type="scientific">Spongospora subterranea</name>
    <dbReference type="NCBI Taxonomy" id="70186"/>
    <lineage>
        <taxon>Eukaryota</taxon>
        <taxon>Sar</taxon>
        <taxon>Rhizaria</taxon>
        <taxon>Endomyxa</taxon>
        <taxon>Phytomyxea</taxon>
        <taxon>Plasmodiophorida</taxon>
        <taxon>Plasmodiophoridae</taxon>
        <taxon>Spongospora</taxon>
    </lineage>
</organism>
<dbReference type="AlphaFoldDB" id="A0A0H5QP98"/>
<evidence type="ECO:0000313" key="1">
    <source>
        <dbReference type="EMBL" id="CRZ03417.1"/>
    </source>
</evidence>
<feature type="non-terminal residue" evidence="1">
    <location>
        <position position="1"/>
    </location>
</feature>
<dbReference type="PANTHER" id="PTHR12507">
    <property type="entry name" value="REDUCED GROWTH PHENOTYPE 1 RGP1, YEAST -RELATED"/>
    <property type="match status" value="1"/>
</dbReference>
<name>A0A0H5QP98_9EUKA</name>
<dbReference type="InterPro" id="IPR014848">
    <property type="entry name" value="Rgp1"/>
</dbReference>
<dbReference type="EMBL" id="HACM01002975">
    <property type="protein sequence ID" value="CRZ03417.1"/>
    <property type="molecule type" value="Transcribed_RNA"/>
</dbReference>